<dbReference type="KEGG" id="hdn:Hden_1283"/>
<dbReference type="Proteomes" id="UP000002033">
    <property type="component" value="Chromosome"/>
</dbReference>
<keyword evidence="3" id="KW-1185">Reference proteome</keyword>
<dbReference type="AlphaFoldDB" id="D8JWI2"/>
<sequence precursor="true">MTKTGCFKRGLIAAVLVSLSAPVMAQEVADIHEQRRERGFVCFTDHYHYGSSSGLSSKKAAQAAAIKSWADFVNFEYGGAWTSWARSGSKSIKCDHAGTGGAWSCDVNSRPCRGGR</sequence>
<dbReference type="HOGENOM" id="CLU_2093507_0_0_5"/>
<feature type="chain" id="PRO_5003116457" evidence="1">
    <location>
        <begin position="26"/>
        <end position="116"/>
    </location>
</feature>
<dbReference type="EMBL" id="CP002083">
    <property type="protein sequence ID" value="ADJ23095.1"/>
    <property type="molecule type" value="Genomic_DNA"/>
</dbReference>
<protein>
    <submittedName>
        <fullName evidence="2">Uncharacterized protein</fullName>
    </submittedName>
</protein>
<dbReference type="OrthoDB" id="7933770at2"/>
<gene>
    <name evidence="2" type="ordered locus">Hden_1283</name>
</gene>
<reference evidence="3" key="1">
    <citation type="journal article" date="2011" name="J. Bacteriol.">
        <title>Genome sequences of eight morphologically diverse alphaproteobacteria.</title>
        <authorList>
            <consortium name="US DOE Joint Genome Institute"/>
            <person name="Brown P.J."/>
            <person name="Kysela D.T."/>
            <person name="Buechlein A."/>
            <person name="Hemmerich C."/>
            <person name="Brun Y.V."/>
        </authorList>
    </citation>
    <scope>NUCLEOTIDE SEQUENCE [LARGE SCALE GENOMIC DNA]</scope>
    <source>
        <strain evidence="3">ATCC 51888 / DSM 1869 / NCIB 11706 / TK 0415</strain>
    </source>
</reference>
<accession>D8JWI2</accession>
<feature type="signal peptide" evidence="1">
    <location>
        <begin position="1"/>
        <end position="25"/>
    </location>
</feature>
<evidence type="ECO:0000313" key="2">
    <source>
        <dbReference type="EMBL" id="ADJ23095.1"/>
    </source>
</evidence>
<proteinExistence type="predicted"/>
<organism evidence="2 3">
    <name type="scientific">Hyphomicrobium denitrificans (strain ATCC 51888 / DSM 1869 / NCIMB 11706 / TK 0415)</name>
    <dbReference type="NCBI Taxonomy" id="582899"/>
    <lineage>
        <taxon>Bacteria</taxon>
        <taxon>Pseudomonadati</taxon>
        <taxon>Pseudomonadota</taxon>
        <taxon>Alphaproteobacteria</taxon>
        <taxon>Hyphomicrobiales</taxon>
        <taxon>Hyphomicrobiaceae</taxon>
        <taxon>Hyphomicrobium</taxon>
    </lineage>
</organism>
<keyword evidence="1" id="KW-0732">Signal</keyword>
<name>D8JWI2_HYPDA</name>
<dbReference type="RefSeq" id="WP_013215310.1">
    <property type="nucleotide sequence ID" value="NC_014313.1"/>
</dbReference>
<evidence type="ECO:0000313" key="3">
    <source>
        <dbReference type="Proteomes" id="UP000002033"/>
    </source>
</evidence>
<evidence type="ECO:0000256" key="1">
    <source>
        <dbReference type="SAM" id="SignalP"/>
    </source>
</evidence>